<name>A0A501WQN7_9RHOB</name>
<protein>
    <submittedName>
        <fullName evidence="1">Uncharacterized protein</fullName>
    </submittedName>
</protein>
<dbReference type="AlphaFoldDB" id="A0A501WQN7"/>
<evidence type="ECO:0000313" key="1">
    <source>
        <dbReference type="EMBL" id="TPE51668.1"/>
    </source>
</evidence>
<comment type="caution">
    <text evidence="1">The sequence shown here is derived from an EMBL/GenBank/DDBJ whole genome shotgun (WGS) entry which is preliminary data.</text>
</comment>
<sequence>MVGSGVAIPTELAILSEAVESYCLKHGINTSVGRNQVALRVLECFQAGVIDPRELATALETEARSV</sequence>
<keyword evidence="2" id="KW-1185">Reference proteome</keyword>
<organism evidence="1 2">
    <name type="scientific">Amaricoccus solimangrovi</name>
    <dbReference type="NCBI Taxonomy" id="2589815"/>
    <lineage>
        <taxon>Bacteria</taxon>
        <taxon>Pseudomonadati</taxon>
        <taxon>Pseudomonadota</taxon>
        <taxon>Alphaproteobacteria</taxon>
        <taxon>Rhodobacterales</taxon>
        <taxon>Paracoccaceae</taxon>
        <taxon>Amaricoccus</taxon>
    </lineage>
</organism>
<dbReference type="EMBL" id="VFRP01000006">
    <property type="protein sequence ID" value="TPE51668.1"/>
    <property type="molecule type" value="Genomic_DNA"/>
</dbReference>
<proteinExistence type="predicted"/>
<dbReference type="OrthoDB" id="8080642at2"/>
<reference evidence="1 2" key="1">
    <citation type="submission" date="2019-06" db="EMBL/GenBank/DDBJ databases">
        <title>A novel bacterium of genus Amaricoccus, isolated from marine sediment.</title>
        <authorList>
            <person name="Huang H."/>
            <person name="Mo K."/>
            <person name="Hu Y."/>
        </authorList>
    </citation>
    <scope>NUCLEOTIDE SEQUENCE [LARGE SCALE GENOMIC DNA]</scope>
    <source>
        <strain evidence="1 2">HB172011</strain>
    </source>
</reference>
<dbReference type="Proteomes" id="UP000319255">
    <property type="component" value="Unassembled WGS sequence"/>
</dbReference>
<gene>
    <name evidence="1" type="ORF">FJM51_08190</name>
</gene>
<dbReference type="RefSeq" id="WP_140453641.1">
    <property type="nucleotide sequence ID" value="NZ_VFRP01000006.1"/>
</dbReference>
<accession>A0A501WQN7</accession>
<evidence type="ECO:0000313" key="2">
    <source>
        <dbReference type="Proteomes" id="UP000319255"/>
    </source>
</evidence>